<feature type="transmembrane region" description="Helical" evidence="1">
    <location>
        <begin position="6"/>
        <end position="26"/>
    </location>
</feature>
<dbReference type="PANTHER" id="PTHR39556">
    <property type="entry name" value="PROTEIN, PUTATIVE-RELATED"/>
    <property type="match status" value="1"/>
</dbReference>
<dbReference type="AlphaFoldDB" id="X1NV11"/>
<feature type="transmembrane region" description="Helical" evidence="1">
    <location>
        <begin position="38"/>
        <end position="59"/>
    </location>
</feature>
<sequence length="61" mass="6912">LYYAMLVFTGSFVGVMISPMHLCLVVTKNYFKTDMGKIYKMLILPLIIITLSALILVIVRT</sequence>
<feature type="non-terminal residue" evidence="2">
    <location>
        <position position="1"/>
    </location>
</feature>
<reference evidence="2" key="1">
    <citation type="journal article" date="2014" name="Front. Microbiol.">
        <title>High frequency of phylogenetically diverse reductive dehalogenase-homologous genes in deep subseafloor sedimentary metagenomes.</title>
        <authorList>
            <person name="Kawai M."/>
            <person name="Futagami T."/>
            <person name="Toyoda A."/>
            <person name="Takaki Y."/>
            <person name="Nishi S."/>
            <person name="Hori S."/>
            <person name="Arai W."/>
            <person name="Tsubouchi T."/>
            <person name="Morono Y."/>
            <person name="Uchiyama I."/>
            <person name="Ito T."/>
            <person name="Fujiyama A."/>
            <person name="Inagaki F."/>
            <person name="Takami H."/>
        </authorList>
    </citation>
    <scope>NUCLEOTIDE SEQUENCE</scope>
    <source>
        <strain evidence="2">Expedition CK06-06</strain>
    </source>
</reference>
<gene>
    <name evidence="2" type="ORF">S06H3_62374</name>
</gene>
<dbReference type="Pfam" id="PF04165">
    <property type="entry name" value="DUF401"/>
    <property type="match status" value="1"/>
</dbReference>
<protein>
    <recommendedName>
        <fullName evidence="3">DUF401 family protein</fullName>
    </recommendedName>
</protein>
<name>X1NV11_9ZZZZ</name>
<evidence type="ECO:0000256" key="1">
    <source>
        <dbReference type="SAM" id="Phobius"/>
    </source>
</evidence>
<proteinExistence type="predicted"/>
<dbReference type="EMBL" id="BARV01041103">
    <property type="protein sequence ID" value="GAI47897.1"/>
    <property type="molecule type" value="Genomic_DNA"/>
</dbReference>
<organism evidence="2">
    <name type="scientific">marine sediment metagenome</name>
    <dbReference type="NCBI Taxonomy" id="412755"/>
    <lineage>
        <taxon>unclassified sequences</taxon>
        <taxon>metagenomes</taxon>
        <taxon>ecological metagenomes</taxon>
    </lineage>
</organism>
<dbReference type="PANTHER" id="PTHR39556:SF1">
    <property type="entry name" value="PROTEIN, PUTATIVE-RELATED"/>
    <property type="match status" value="1"/>
</dbReference>
<keyword evidence="1" id="KW-0472">Membrane</keyword>
<keyword evidence="1" id="KW-0812">Transmembrane</keyword>
<accession>X1NV11</accession>
<dbReference type="InterPro" id="IPR007294">
    <property type="entry name" value="DUF401"/>
</dbReference>
<keyword evidence="1" id="KW-1133">Transmembrane helix</keyword>
<evidence type="ECO:0000313" key="2">
    <source>
        <dbReference type="EMBL" id="GAI47897.1"/>
    </source>
</evidence>
<comment type="caution">
    <text evidence="2">The sequence shown here is derived from an EMBL/GenBank/DDBJ whole genome shotgun (WGS) entry which is preliminary data.</text>
</comment>
<evidence type="ECO:0008006" key="3">
    <source>
        <dbReference type="Google" id="ProtNLM"/>
    </source>
</evidence>